<evidence type="ECO:0000256" key="1">
    <source>
        <dbReference type="ARBA" id="ARBA00009986"/>
    </source>
</evidence>
<feature type="active site" evidence="6">
    <location>
        <position position="284"/>
    </location>
</feature>
<keyword evidence="4" id="KW-0520">NAD</keyword>
<keyword evidence="2" id="KW-0521">NADP</keyword>
<dbReference type="AlphaFoldDB" id="A0A8I1SLF8"/>
<keyword evidence="3 5" id="KW-0560">Oxidoreductase</keyword>
<dbReference type="SUPFAM" id="SSF53720">
    <property type="entry name" value="ALDH-like"/>
    <property type="match status" value="1"/>
</dbReference>
<evidence type="ECO:0000256" key="2">
    <source>
        <dbReference type="ARBA" id="ARBA00022857"/>
    </source>
</evidence>
<feature type="active site" evidence="6 7">
    <location>
        <position position="250"/>
    </location>
</feature>
<dbReference type="InterPro" id="IPR016163">
    <property type="entry name" value="Ald_DH_C"/>
</dbReference>
<dbReference type="EMBL" id="JAEKJW010000003">
    <property type="protein sequence ID" value="MBN8198311.1"/>
    <property type="molecule type" value="Genomic_DNA"/>
</dbReference>
<dbReference type="InterPro" id="IPR016161">
    <property type="entry name" value="Ald_DH/histidinol_DH"/>
</dbReference>
<protein>
    <recommendedName>
        <fullName evidence="5">Aldehyde dehydrogenase</fullName>
    </recommendedName>
</protein>
<dbReference type="GO" id="GO:0006081">
    <property type="term" value="P:aldehyde metabolic process"/>
    <property type="evidence" value="ECO:0007669"/>
    <property type="project" value="InterPro"/>
</dbReference>
<evidence type="ECO:0000256" key="7">
    <source>
        <dbReference type="PROSITE-ProRule" id="PRU10007"/>
    </source>
</evidence>
<dbReference type="RefSeq" id="WP_206928182.1">
    <property type="nucleotide sequence ID" value="NZ_JAEKJW010000003.1"/>
</dbReference>
<dbReference type="CDD" id="cd07105">
    <property type="entry name" value="ALDH_SaliADH"/>
    <property type="match status" value="1"/>
</dbReference>
<dbReference type="InterPro" id="IPR012394">
    <property type="entry name" value="Aldehyde_DH_NAD(P)"/>
</dbReference>
<evidence type="ECO:0000256" key="5">
    <source>
        <dbReference type="PIRNR" id="PIRNR036492"/>
    </source>
</evidence>
<dbReference type="Pfam" id="PF00171">
    <property type="entry name" value="Aldedh"/>
    <property type="match status" value="1"/>
</dbReference>
<comment type="caution">
    <text evidence="10">The sequence shown here is derived from an EMBL/GenBank/DDBJ whole genome shotgun (WGS) entry which is preliminary data.</text>
</comment>
<feature type="domain" description="Aldehyde dehydrogenase" evidence="9">
    <location>
        <begin position="18"/>
        <end position="472"/>
    </location>
</feature>
<dbReference type="Gene3D" id="3.40.309.10">
    <property type="entry name" value="Aldehyde Dehydrogenase, Chain A, domain 2"/>
    <property type="match status" value="1"/>
</dbReference>
<dbReference type="FunFam" id="3.40.605.10:FF:000012">
    <property type="entry name" value="NAD-dependent succinate-semialdehyde dehydrogenase"/>
    <property type="match status" value="1"/>
</dbReference>
<proteinExistence type="inferred from homology"/>
<dbReference type="InterPro" id="IPR015590">
    <property type="entry name" value="Aldehyde_DH_dom"/>
</dbReference>
<accession>A0A8I1SLF8</accession>
<dbReference type="PANTHER" id="PTHR42986">
    <property type="entry name" value="BENZALDEHYDE DEHYDROGENASE YFMT"/>
    <property type="match status" value="1"/>
</dbReference>
<evidence type="ECO:0000313" key="11">
    <source>
        <dbReference type="Proteomes" id="UP000664405"/>
    </source>
</evidence>
<dbReference type="Proteomes" id="UP000664405">
    <property type="component" value="Unassembled WGS sequence"/>
</dbReference>
<evidence type="ECO:0000259" key="9">
    <source>
        <dbReference type="Pfam" id="PF00171"/>
    </source>
</evidence>
<reference evidence="10" key="1">
    <citation type="submission" date="2020-12" db="EMBL/GenBank/DDBJ databases">
        <title>Oil enriched cultivation method for isolating marine PHA-producing bacteria.</title>
        <authorList>
            <person name="Zheng W."/>
            <person name="Yu S."/>
            <person name="Huang Y."/>
        </authorList>
    </citation>
    <scope>NUCLEOTIDE SEQUENCE</scope>
    <source>
        <strain evidence="10">SY-2-3</strain>
    </source>
</reference>
<dbReference type="InterPro" id="IPR016162">
    <property type="entry name" value="Ald_DH_N"/>
</dbReference>
<evidence type="ECO:0000256" key="4">
    <source>
        <dbReference type="ARBA" id="ARBA00023027"/>
    </source>
</evidence>
<evidence type="ECO:0000313" key="10">
    <source>
        <dbReference type="EMBL" id="MBN8198311.1"/>
    </source>
</evidence>
<evidence type="ECO:0000256" key="6">
    <source>
        <dbReference type="PIRSR" id="PIRSR036492-1"/>
    </source>
</evidence>
<name>A0A8I1SLF8_9PROT</name>
<dbReference type="InterPro" id="IPR029510">
    <property type="entry name" value="Ald_DH_CS_GLU"/>
</dbReference>
<dbReference type="PIRSF" id="PIRSF036492">
    <property type="entry name" value="ALDH"/>
    <property type="match status" value="1"/>
</dbReference>
<evidence type="ECO:0000256" key="8">
    <source>
        <dbReference type="RuleBase" id="RU003345"/>
    </source>
</evidence>
<evidence type="ECO:0000256" key="3">
    <source>
        <dbReference type="ARBA" id="ARBA00023002"/>
    </source>
</evidence>
<dbReference type="PANTHER" id="PTHR42986:SF1">
    <property type="entry name" value="BENZALDEHYDE DEHYDROGENASE YFMT"/>
    <property type="match status" value="1"/>
</dbReference>
<sequence length="483" mass="51314">MNIDMLIGGTPTQSISNEMFDRKNPVTGEVVTTAPAAKSGDVDLAVKAAADAFKTWSKTGPSERRAILLKVAEEFQAAVADFMQIAAQETGATKVWLGFNVKVASGMIREAAAMTTQLKGEVIPTDKPGSLAMSVRRPVGVLVGMAPWNAPIILAVRAVVMAIACGNTVVLKASERCPHTHRLIAEVFQRGGLPKGVLNVITHSADDAPEVVSALIAHPDVKRINFTGSTRVGRIIAEQAGKHLKPVLLELGGKAPLIVLEDADLDAAVNAAAFGAFLNQGQICMSTERIIVDDSIADEFVRRFAQKAKSLTCGDATKQDVILGSVVDRDIIDRVRHLVDDATGKGAVIAAGGVPDDSTIMPATIVDKVTPDMDIYRDESFGPVVAVLRARDADHAIELANDNAYGLSASVFGSDITRAMRVADAIESGICHINGPTVADEAQMPFGGVKASGYGKFGSLQGMEQFTELRWITIEDPHQHYPF</sequence>
<comment type="similarity">
    <text evidence="1 5 8">Belongs to the aldehyde dehydrogenase family.</text>
</comment>
<dbReference type="FunFam" id="3.40.309.10:FF:000010">
    <property type="entry name" value="Gamma-aminobutyraldehyde dehydrogenase"/>
    <property type="match status" value="1"/>
</dbReference>
<dbReference type="PROSITE" id="PS00687">
    <property type="entry name" value="ALDEHYDE_DEHYDR_GLU"/>
    <property type="match status" value="1"/>
</dbReference>
<dbReference type="GO" id="GO:0016620">
    <property type="term" value="F:oxidoreductase activity, acting on the aldehyde or oxo group of donors, NAD or NADP as acceptor"/>
    <property type="evidence" value="ECO:0007669"/>
    <property type="project" value="InterPro"/>
</dbReference>
<gene>
    <name evidence="10" type="ORF">JF547_17715</name>
</gene>
<dbReference type="Gene3D" id="3.40.605.10">
    <property type="entry name" value="Aldehyde Dehydrogenase, Chain A, domain 1"/>
    <property type="match status" value="1"/>
</dbReference>
<organism evidence="10 11">
    <name type="scientific">Thalassospira povalilytica</name>
    <dbReference type="NCBI Taxonomy" id="732237"/>
    <lineage>
        <taxon>Bacteria</taxon>
        <taxon>Pseudomonadati</taxon>
        <taxon>Pseudomonadota</taxon>
        <taxon>Alphaproteobacteria</taxon>
        <taxon>Rhodospirillales</taxon>
        <taxon>Thalassospiraceae</taxon>
        <taxon>Thalassospira</taxon>
    </lineage>
</organism>